<keyword evidence="4 7" id="KW-0812">Transmembrane</keyword>
<comment type="subcellular location">
    <subcellularLocation>
        <location evidence="1">Cell membrane</location>
        <topology evidence="1">Multi-pass membrane protein</topology>
    </subcellularLocation>
    <subcellularLocation>
        <location evidence="7">Membrane</location>
        <topology evidence="7">Multi-pass membrane protein</topology>
    </subcellularLocation>
</comment>
<feature type="transmembrane region" description="Helical" evidence="7">
    <location>
        <begin position="203"/>
        <end position="223"/>
    </location>
</feature>
<evidence type="ECO:0000256" key="4">
    <source>
        <dbReference type="ARBA" id="ARBA00022692"/>
    </source>
</evidence>
<dbReference type="GO" id="GO:0005886">
    <property type="term" value="C:plasma membrane"/>
    <property type="evidence" value="ECO:0007669"/>
    <property type="project" value="UniProtKB-SubCell"/>
</dbReference>
<dbReference type="InterPro" id="IPR050895">
    <property type="entry name" value="XK-related_scramblase"/>
</dbReference>
<name>A0AAW0NQ41_9GOBI</name>
<dbReference type="Proteomes" id="UP001460270">
    <property type="component" value="Unassembled WGS sequence"/>
</dbReference>
<evidence type="ECO:0000313" key="9">
    <source>
        <dbReference type="Proteomes" id="UP001460270"/>
    </source>
</evidence>
<feature type="transmembrane region" description="Helical" evidence="7">
    <location>
        <begin position="163"/>
        <end position="182"/>
    </location>
</feature>
<feature type="transmembrane region" description="Helical" evidence="7">
    <location>
        <begin position="41"/>
        <end position="64"/>
    </location>
</feature>
<evidence type="ECO:0000256" key="7">
    <source>
        <dbReference type="RuleBase" id="RU910716"/>
    </source>
</evidence>
<dbReference type="AlphaFoldDB" id="A0AAW0NQ41"/>
<dbReference type="PANTHER" id="PTHR16024:SF19">
    <property type="entry name" value="XK-RELATED PROTEIN"/>
    <property type="match status" value="1"/>
</dbReference>
<sequence length="565" mass="64343">MAESKFSYLRFFSTITGLVLTLLDIILDVVTAVYFYKDQDYIRLGLLIGFLVASSVLVQIYSWLFYKYEDFQRDTQVEKKPSLKLLKILHFLQLGTYLRHMGVMEVSVGKYLAFKGKAPDPGDVVFLSHDVVMLRIVQAFSESLPQIVLMVTTNIQRGHMDTILVLKAVVSALVVSFTVLSYHRSLRSFLEHRQKQTYISSGIYCLWNFLLMAARVSALSLFASVLPRYIPLHFACSWIVLFICVWRCQTDFMDSKAGEILHRCTMALVWYFNWLNVNQGKTLKRSWFSSAGAAPLALALALRLVLSDPQVHMLLELQVHESVWQILFDVACSPWFSSAGAAPLALALRLVLSDPQVHMLLVFLSSKREFDSIHADFWLSGLSLNNMDDKKHLISDFFTILGLFGLLSDVALDTVAAVDFYKDKDYILLGLLILFLVTSSVLVQIYSWLFYKYEEFNRDTQIEGKPSESSLKILHFLQVGTYLRLLGVAEVTLHKYCPFRCKKDAYSEETVDNIKSNVAILRIIETFSEALPQLILMVTINIQRRHLDMIPVLKAILAALSVSSL</sequence>
<evidence type="ECO:0000256" key="6">
    <source>
        <dbReference type="ARBA" id="ARBA00023136"/>
    </source>
</evidence>
<dbReference type="PANTHER" id="PTHR16024">
    <property type="entry name" value="XK-RELATED PROTEIN"/>
    <property type="match status" value="1"/>
</dbReference>
<comment type="similarity">
    <text evidence="2 7">Belongs to the XK family.</text>
</comment>
<feature type="transmembrane region" description="Helical" evidence="7">
    <location>
        <begin position="229"/>
        <end position="248"/>
    </location>
</feature>
<dbReference type="GO" id="GO:0070782">
    <property type="term" value="P:phosphatidylserine exposure on apoptotic cell surface"/>
    <property type="evidence" value="ECO:0007669"/>
    <property type="project" value="TreeGrafter"/>
</dbReference>
<dbReference type="InterPro" id="IPR018629">
    <property type="entry name" value="XK-rel"/>
</dbReference>
<dbReference type="EMBL" id="JBBPFD010000014">
    <property type="protein sequence ID" value="KAK7898211.1"/>
    <property type="molecule type" value="Genomic_DNA"/>
</dbReference>
<dbReference type="GO" id="GO:0043652">
    <property type="term" value="P:engulfment of apoptotic cell"/>
    <property type="evidence" value="ECO:0007669"/>
    <property type="project" value="TreeGrafter"/>
</dbReference>
<keyword evidence="9" id="KW-1185">Reference proteome</keyword>
<reference evidence="9" key="1">
    <citation type="submission" date="2024-04" db="EMBL/GenBank/DDBJ databases">
        <title>Salinicola lusitanus LLJ914,a marine bacterium isolated from the Okinawa Trough.</title>
        <authorList>
            <person name="Li J."/>
        </authorList>
    </citation>
    <scope>NUCLEOTIDE SEQUENCE [LARGE SCALE GENOMIC DNA]</scope>
</reference>
<feature type="transmembrane region" description="Helical" evidence="7">
    <location>
        <begin position="12"/>
        <end position="35"/>
    </location>
</feature>
<evidence type="ECO:0000256" key="5">
    <source>
        <dbReference type="ARBA" id="ARBA00022989"/>
    </source>
</evidence>
<comment type="caution">
    <text evidence="8">The sequence shown here is derived from an EMBL/GenBank/DDBJ whole genome shotgun (WGS) entry which is preliminary data.</text>
</comment>
<evidence type="ECO:0000256" key="2">
    <source>
        <dbReference type="ARBA" id="ARBA00008789"/>
    </source>
</evidence>
<feature type="transmembrane region" description="Helical" evidence="7">
    <location>
        <begin position="397"/>
        <end position="421"/>
    </location>
</feature>
<keyword evidence="6 7" id="KW-0472">Membrane</keyword>
<evidence type="ECO:0000256" key="1">
    <source>
        <dbReference type="ARBA" id="ARBA00004651"/>
    </source>
</evidence>
<dbReference type="GO" id="GO:1902742">
    <property type="term" value="P:apoptotic process involved in development"/>
    <property type="evidence" value="ECO:0007669"/>
    <property type="project" value="TreeGrafter"/>
</dbReference>
<evidence type="ECO:0000313" key="8">
    <source>
        <dbReference type="EMBL" id="KAK7898211.1"/>
    </source>
</evidence>
<feature type="transmembrane region" description="Helical" evidence="7">
    <location>
        <begin position="427"/>
        <end position="451"/>
    </location>
</feature>
<dbReference type="Pfam" id="PF09815">
    <property type="entry name" value="XK-related"/>
    <property type="match status" value="2"/>
</dbReference>
<keyword evidence="3" id="KW-1003">Cell membrane</keyword>
<evidence type="ECO:0000256" key="3">
    <source>
        <dbReference type="ARBA" id="ARBA00022475"/>
    </source>
</evidence>
<organism evidence="8 9">
    <name type="scientific">Mugilogobius chulae</name>
    <name type="common">yellowstripe goby</name>
    <dbReference type="NCBI Taxonomy" id="88201"/>
    <lineage>
        <taxon>Eukaryota</taxon>
        <taxon>Metazoa</taxon>
        <taxon>Chordata</taxon>
        <taxon>Craniata</taxon>
        <taxon>Vertebrata</taxon>
        <taxon>Euteleostomi</taxon>
        <taxon>Actinopterygii</taxon>
        <taxon>Neopterygii</taxon>
        <taxon>Teleostei</taxon>
        <taxon>Neoteleostei</taxon>
        <taxon>Acanthomorphata</taxon>
        <taxon>Gobiaria</taxon>
        <taxon>Gobiiformes</taxon>
        <taxon>Gobioidei</taxon>
        <taxon>Gobiidae</taxon>
        <taxon>Gobionellinae</taxon>
        <taxon>Mugilogobius</taxon>
    </lineage>
</organism>
<protein>
    <recommendedName>
        <fullName evidence="7">XK-related protein</fullName>
    </recommendedName>
</protein>
<proteinExistence type="inferred from homology"/>
<keyword evidence="5 7" id="KW-1133">Transmembrane helix</keyword>
<accession>A0AAW0NQ41</accession>
<gene>
    <name evidence="8" type="ORF">WMY93_019064</name>
</gene>